<dbReference type="PANTHER" id="PTHR10707">
    <property type="entry name" value="CYTOCHROME C OXIDASE SUBUNIT IV"/>
    <property type="match status" value="1"/>
</dbReference>
<keyword evidence="4 10" id="KW-0999">Mitochondrion inner membrane</keyword>
<dbReference type="PRINTS" id="PR01873">
    <property type="entry name" value="CYTCOXIDASE4"/>
</dbReference>
<dbReference type="FunFam" id="1.10.442.10:FF:000001">
    <property type="entry name" value="Cytochrome c oxidase subunit 4 isoform 1"/>
    <property type="match status" value="1"/>
</dbReference>
<dbReference type="Pfam" id="PF02936">
    <property type="entry name" value="COX4"/>
    <property type="match status" value="1"/>
</dbReference>
<evidence type="ECO:0000256" key="7">
    <source>
        <dbReference type="ARBA" id="ARBA00023002"/>
    </source>
</evidence>
<keyword evidence="9 10" id="KW-0472">Membrane</keyword>
<feature type="transmembrane region" description="Helical" evidence="10">
    <location>
        <begin position="112"/>
        <end position="130"/>
    </location>
</feature>
<evidence type="ECO:0000313" key="12">
    <source>
        <dbReference type="Proteomes" id="UP000677054"/>
    </source>
</evidence>
<evidence type="ECO:0000256" key="2">
    <source>
        <dbReference type="ARBA" id="ARBA00008135"/>
    </source>
</evidence>
<evidence type="ECO:0000256" key="9">
    <source>
        <dbReference type="ARBA" id="ARBA00023136"/>
    </source>
</evidence>
<evidence type="ECO:0000256" key="6">
    <source>
        <dbReference type="ARBA" id="ARBA00022989"/>
    </source>
</evidence>
<dbReference type="Gene3D" id="1.10.442.10">
    <property type="entry name" value="Cytochrome c oxidase subunit IV"/>
    <property type="match status" value="1"/>
</dbReference>
<dbReference type="PANTHER" id="PTHR10707:SF10">
    <property type="entry name" value="CYTOCHROME C OXIDASE SUBUNIT 4"/>
    <property type="match status" value="1"/>
</dbReference>
<dbReference type="CDD" id="cd00922">
    <property type="entry name" value="Cyt_c_Oxidase_IV"/>
    <property type="match status" value="1"/>
</dbReference>
<dbReference type="Proteomes" id="UP000677054">
    <property type="component" value="Unassembled WGS sequence"/>
</dbReference>
<accession>A0A7R8WZ15</accession>
<dbReference type="EMBL" id="LR899569">
    <property type="protein sequence ID" value="CAD7240689.1"/>
    <property type="molecule type" value="Genomic_DNA"/>
</dbReference>
<name>A0A7R8WZ15_9CRUS</name>
<evidence type="ECO:0000256" key="10">
    <source>
        <dbReference type="RuleBase" id="RU367145"/>
    </source>
</evidence>
<dbReference type="InterPro" id="IPR004203">
    <property type="entry name" value="Cyt_c_oxidase_su4_fam"/>
</dbReference>
<keyword evidence="6 10" id="KW-1133">Transmembrane helix</keyword>
<keyword evidence="12" id="KW-1185">Reference proteome</keyword>
<dbReference type="GO" id="GO:0005743">
    <property type="term" value="C:mitochondrial inner membrane"/>
    <property type="evidence" value="ECO:0007669"/>
    <property type="project" value="UniProtKB-SubCell"/>
</dbReference>
<proteinExistence type="inferred from homology"/>
<evidence type="ECO:0000256" key="8">
    <source>
        <dbReference type="ARBA" id="ARBA00023128"/>
    </source>
</evidence>
<keyword evidence="7" id="KW-0560">Oxidoreductase</keyword>
<dbReference type="GO" id="GO:0045277">
    <property type="term" value="C:respiratory chain complex IV"/>
    <property type="evidence" value="ECO:0007669"/>
    <property type="project" value="InterPro"/>
</dbReference>
<keyword evidence="3 10" id="KW-0812">Transmembrane</keyword>
<dbReference type="GO" id="GO:0016491">
    <property type="term" value="F:oxidoreductase activity"/>
    <property type="evidence" value="ECO:0007669"/>
    <property type="project" value="UniProtKB-KW"/>
</dbReference>
<sequence>MALTRRAFTILKLTSNQSLCRLTRNASAHSKIGDREVVGFGFNGEASYVDRMDCPMPAVRFRSNSKEIQALKEKEKNDWKNLTLDEKKKLYRASFCQTFAEIEAPTGEWKSVVGVSLLGVSLALWIYIWMVKFVYAPLPKTCSEEAKAAQLQRMIDVRANPVYGLPSKWDYEKETWKS</sequence>
<organism evidence="11">
    <name type="scientific">Darwinula stevensoni</name>
    <dbReference type="NCBI Taxonomy" id="69355"/>
    <lineage>
        <taxon>Eukaryota</taxon>
        <taxon>Metazoa</taxon>
        <taxon>Ecdysozoa</taxon>
        <taxon>Arthropoda</taxon>
        <taxon>Crustacea</taxon>
        <taxon>Oligostraca</taxon>
        <taxon>Ostracoda</taxon>
        <taxon>Podocopa</taxon>
        <taxon>Podocopida</taxon>
        <taxon>Darwinulocopina</taxon>
        <taxon>Darwinuloidea</taxon>
        <taxon>Darwinulidae</taxon>
        <taxon>Darwinula</taxon>
    </lineage>
</organism>
<evidence type="ECO:0000256" key="1">
    <source>
        <dbReference type="ARBA" id="ARBA00004434"/>
    </source>
</evidence>
<evidence type="ECO:0000256" key="3">
    <source>
        <dbReference type="ARBA" id="ARBA00022692"/>
    </source>
</evidence>
<dbReference type="UniPathway" id="UPA00705"/>
<comment type="subcellular location">
    <subcellularLocation>
        <location evidence="1 10">Mitochondrion inner membrane</location>
        <topology evidence="1 10">Single-pass membrane protein</topology>
    </subcellularLocation>
</comment>
<dbReference type="InterPro" id="IPR036639">
    <property type="entry name" value="Cyt_c_oxidase_su4_sf"/>
</dbReference>
<protein>
    <recommendedName>
        <fullName evidence="10">Cytochrome c oxidase subunit 4</fullName>
    </recommendedName>
</protein>
<comment type="pathway">
    <text evidence="10">Energy metabolism; oxidative phosphorylation.</text>
</comment>
<dbReference type="GO" id="GO:0006123">
    <property type="term" value="P:mitochondrial electron transport, cytochrome c to oxygen"/>
    <property type="evidence" value="ECO:0007669"/>
    <property type="project" value="InterPro"/>
</dbReference>
<dbReference type="EMBL" id="CAJPEV010000052">
    <property type="protein sequence ID" value="CAG0879683.1"/>
    <property type="molecule type" value="Genomic_DNA"/>
</dbReference>
<comment type="function">
    <text evidence="10">Component of the cytochrome c oxidase, the last enzyme in the mitochondrial electron transport chain which drives oxidative phosphorylation.</text>
</comment>
<dbReference type="SUPFAM" id="SSF81406">
    <property type="entry name" value="Mitochondrial cytochrome c oxidase subunit IV"/>
    <property type="match status" value="1"/>
</dbReference>
<reference evidence="11" key="1">
    <citation type="submission" date="2020-11" db="EMBL/GenBank/DDBJ databases">
        <authorList>
            <person name="Tran Van P."/>
        </authorList>
    </citation>
    <scope>NUCLEOTIDE SEQUENCE</scope>
</reference>
<comment type="similarity">
    <text evidence="2 10">Belongs to the cytochrome c oxidase IV family.</text>
</comment>
<keyword evidence="8 10" id="KW-0496">Mitochondrion</keyword>
<dbReference type="InterPro" id="IPR013288">
    <property type="entry name" value="Cyt_c_oxidase_su4"/>
</dbReference>
<keyword evidence="5" id="KW-0809">Transit peptide</keyword>
<evidence type="ECO:0000313" key="11">
    <source>
        <dbReference type="EMBL" id="CAD7240689.1"/>
    </source>
</evidence>
<comment type="subunit">
    <text evidence="10">Component of the cytochrome c oxidase (complex IV, CIV), a multisubunit enzyme composed of 14 subunits.</text>
</comment>
<dbReference type="AlphaFoldDB" id="A0A7R8WZ15"/>
<dbReference type="OrthoDB" id="186013at2759"/>
<gene>
    <name evidence="11" type="ORF">DSTB1V02_LOCUS702</name>
</gene>
<evidence type="ECO:0000256" key="4">
    <source>
        <dbReference type="ARBA" id="ARBA00022792"/>
    </source>
</evidence>
<evidence type="ECO:0000256" key="5">
    <source>
        <dbReference type="ARBA" id="ARBA00022946"/>
    </source>
</evidence>